<dbReference type="AlphaFoldDB" id="A0A7W9QH85"/>
<proteinExistence type="predicted"/>
<dbReference type="Pfam" id="PF14030">
    <property type="entry name" value="DUF4245"/>
    <property type="match status" value="1"/>
</dbReference>
<keyword evidence="2" id="KW-1185">Reference proteome</keyword>
<reference evidence="1 2" key="1">
    <citation type="submission" date="2020-08" db="EMBL/GenBank/DDBJ databases">
        <title>Genomic Encyclopedia of Type Strains, Phase III (KMG-III): the genomes of soil and plant-associated and newly described type strains.</title>
        <authorList>
            <person name="Whitman W."/>
        </authorList>
    </citation>
    <scope>NUCLEOTIDE SEQUENCE [LARGE SCALE GENOMIC DNA]</scope>
    <source>
        <strain evidence="1 2">CECT 8305</strain>
    </source>
</reference>
<dbReference type="Proteomes" id="UP000588098">
    <property type="component" value="Unassembled WGS sequence"/>
</dbReference>
<name>A0A7W9QH85_9ACTN</name>
<dbReference type="EMBL" id="JACHJL010000037">
    <property type="protein sequence ID" value="MBB5940235.1"/>
    <property type="molecule type" value="Genomic_DNA"/>
</dbReference>
<gene>
    <name evidence="1" type="ORF">FHS42_007333</name>
</gene>
<comment type="caution">
    <text evidence="1">The sequence shown here is derived from an EMBL/GenBank/DDBJ whole genome shotgun (WGS) entry which is preliminary data.</text>
</comment>
<evidence type="ECO:0000313" key="2">
    <source>
        <dbReference type="Proteomes" id="UP000588098"/>
    </source>
</evidence>
<organism evidence="1 2">
    <name type="scientific">Streptomyces zagrosensis</name>
    <dbReference type="NCBI Taxonomy" id="1042984"/>
    <lineage>
        <taxon>Bacteria</taxon>
        <taxon>Bacillati</taxon>
        <taxon>Actinomycetota</taxon>
        <taxon>Actinomycetes</taxon>
        <taxon>Kitasatosporales</taxon>
        <taxon>Streptomycetaceae</taxon>
        <taxon>Streptomyces</taxon>
    </lineage>
</organism>
<sequence>MVLSLALVGIVAATLYVVIPHDEDKDPIKTVSTRVEIDIARRAAPYAIAAPVGLPPGWRATSVTYRGKSDHGAIWHLGYLTPGKEYVGVEQSDTERVKQYVADVTHKAKQAGAPIEVKGKKWTRHQGEKYNALIREEPGVTTVVTGTAPEQDLLRMVQALKAEKAARPSFSPQPSGSP</sequence>
<accession>A0A7W9QH85</accession>
<dbReference type="InterPro" id="IPR025339">
    <property type="entry name" value="DUF4245"/>
</dbReference>
<evidence type="ECO:0008006" key="3">
    <source>
        <dbReference type="Google" id="ProtNLM"/>
    </source>
</evidence>
<protein>
    <recommendedName>
        <fullName evidence="3">DUF4245 domain-containing protein</fullName>
    </recommendedName>
</protein>
<evidence type="ECO:0000313" key="1">
    <source>
        <dbReference type="EMBL" id="MBB5940235.1"/>
    </source>
</evidence>